<evidence type="ECO:0000313" key="2">
    <source>
        <dbReference type="EMBL" id="RNI07964.1"/>
    </source>
</evidence>
<dbReference type="RefSeq" id="WP_072561221.1">
    <property type="nucleotide sequence ID" value="NZ_CP017921.1"/>
</dbReference>
<organism evidence="1 4">
    <name type="scientific">Methanohalophilus halophilus</name>
    <dbReference type="NCBI Taxonomy" id="2177"/>
    <lineage>
        <taxon>Archaea</taxon>
        <taxon>Methanobacteriati</taxon>
        <taxon>Methanobacteriota</taxon>
        <taxon>Stenosarchaea group</taxon>
        <taxon>Methanomicrobia</taxon>
        <taxon>Methanosarcinales</taxon>
        <taxon>Methanosarcinaceae</taxon>
        <taxon>Methanohalophilus</taxon>
    </lineage>
</organism>
<evidence type="ECO:0000313" key="1">
    <source>
        <dbReference type="EMBL" id="APH38771.1"/>
    </source>
</evidence>
<dbReference type="EMBL" id="RJJG01000006">
    <property type="protein sequence ID" value="RNI07964.1"/>
    <property type="molecule type" value="Genomic_DNA"/>
</dbReference>
<dbReference type="Proteomes" id="UP000267921">
    <property type="component" value="Unassembled WGS sequence"/>
</dbReference>
<dbReference type="OrthoDB" id="131519at2157"/>
<evidence type="ECO:0000313" key="3">
    <source>
        <dbReference type="EMBL" id="SDW73422.1"/>
    </source>
</evidence>
<reference evidence="3 5" key="2">
    <citation type="submission" date="2016-10" db="EMBL/GenBank/DDBJ databases">
        <authorList>
            <person name="de Groot N.N."/>
        </authorList>
    </citation>
    <scope>NUCLEOTIDE SEQUENCE [LARGE SCALE GENOMIC DNA]</scope>
    <source>
        <strain evidence="3 5">Z-7982</strain>
    </source>
</reference>
<protein>
    <submittedName>
        <fullName evidence="1">Uncharacterized protein</fullName>
    </submittedName>
</protein>
<dbReference type="KEGG" id="mhaz:BHR79_04225"/>
<proteinExistence type="predicted"/>
<reference evidence="1 4" key="1">
    <citation type="submission" date="2016-10" db="EMBL/GenBank/DDBJ databases">
        <title>Methanohalophilus halophilus.</title>
        <authorList>
            <person name="L'haridon S."/>
        </authorList>
    </citation>
    <scope>NUCLEOTIDE SEQUENCE [LARGE SCALE GENOMIC DNA]</scope>
    <source>
        <strain evidence="1 4">Z-7982</strain>
    </source>
</reference>
<gene>
    <name evidence="1" type="ORF">BHR79_04225</name>
    <name evidence="2" type="ORF">EFE40_08400</name>
    <name evidence="3" type="ORF">SAMN04515625_1529</name>
</gene>
<accession>A0A1L3Q1V3</accession>
<evidence type="ECO:0000313" key="6">
    <source>
        <dbReference type="Proteomes" id="UP000267921"/>
    </source>
</evidence>
<dbReference type="EMBL" id="CP017921">
    <property type="protein sequence ID" value="APH38771.1"/>
    <property type="molecule type" value="Genomic_DNA"/>
</dbReference>
<dbReference type="AlphaFoldDB" id="A0A1L3Q1V3"/>
<name>A0A1L3Q1V3_9EURY</name>
<dbReference type="STRING" id="2177.BHR79_04225"/>
<dbReference type="GeneID" id="30582943"/>
<dbReference type="Proteomes" id="UP000198669">
    <property type="component" value="Unassembled WGS sequence"/>
</dbReference>
<keyword evidence="4" id="KW-1185">Reference proteome</keyword>
<dbReference type="EMBL" id="FNMU01000004">
    <property type="protein sequence ID" value="SDW73422.1"/>
    <property type="molecule type" value="Genomic_DNA"/>
</dbReference>
<evidence type="ECO:0000313" key="4">
    <source>
        <dbReference type="Proteomes" id="UP000186879"/>
    </source>
</evidence>
<dbReference type="Proteomes" id="UP000186879">
    <property type="component" value="Chromosome"/>
</dbReference>
<evidence type="ECO:0000313" key="5">
    <source>
        <dbReference type="Proteomes" id="UP000198669"/>
    </source>
</evidence>
<sequence length="72" mass="8090">MTRITDPRKRNAISVLQDIFEMNNMREPVGEEVDSLLETMGTHANLVEGGVLLKEDFSDTVTDLPLRVNEGM</sequence>
<reference evidence="2 6" key="3">
    <citation type="submission" date="2018-10" db="EMBL/GenBank/DDBJ databases">
        <title>Cultivation of a novel Methanohalophilus strain from Kebrit Deep of the Red Sea and a genomic comparison of members of the genus Methanohalophilus.</title>
        <authorList>
            <person name="Guan Y."/>
            <person name="Ngugi D.K."/>
            <person name="Stingl U."/>
        </authorList>
    </citation>
    <scope>NUCLEOTIDE SEQUENCE [LARGE SCALE GENOMIC DNA]</scope>
    <source>
        <strain evidence="2 6">DSM 3094</strain>
    </source>
</reference>